<sequence length="380" mass="42823">MNNQVSFLHGCRYQRVSPDCLHLSNGRKPSLRICKEDDIEGSNGNNGKIQTYNHNPLNGFPRIRTTPSSTSQDHNYAPSVSETPQTENNHDNNNNNNNVGKTHALENNMGGDIILQWGQNKRSRGFRSENRVLGDESSTQARQAVKIPRRVVGPEKLQSHGAHQTQVNSYSRNTNLRPCTPVREPPTGSIIYRNLEEQSGSGHPKGINVFQSGTSNNSGGRFLQRVGDNNKRSPEKPDKAGVASCPPPSTTMNNNNSNHYNSSSPKNNNNNDHHQEITVAEHEPCVAFEKLNLELFEWPKIYISLSRKEKEDDFLAIKGTKLPQRPKKRAKNVDKTLQYCFPGMWLSELGRGRYEVREKKCVKKRRRGLKGLESMESDSE</sequence>
<accession>U5DGF3</accession>
<evidence type="ECO:0000313" key="3">
    <source>
        <dbReference type="Proteomes" id="UP000017836"/>
    </source>
</evidence>
<feature type="compositionally biased region" description="Polar residues" evidence="1">
    <location>
        <begin position="42"/>
        <end position="56"/>
    </location>
</feature>
<feature type="region of interest" description="Disordered" evidence="1">
    <location>
        <begin position="197"/>
        <end position="272"/>
    </location>
</feature>
<name>U5DGF3_AMBTC</name>
<feature type="region of interest" description="Disordered" evidence="1">
    <location>
        <begin position="41"/>
        <end position="103"/>
    </location>
</feature>
<evidence type="ECO:0008006" key="4">
    <source>
        <dbReference type="Google" id="ProtNLM"/>
    </source>
</evidence>
<evidence type="ECO:0000313" key="2">
    <source>
        <dbReference type="EMBL" id="ERN20537.1"/>
    </source>
</evidence>
<dbReference type="OMA" id="HAIGRHA"/>
<dbReference type="AlphaFoldDB" id="U5DGF3"/>
<feature type="compositionally biased region" description="Polar residues" evidence="1">
    <location>
        <begin position="65"/>
        <end position="87"/>
    </location>
</feature>
<gene>
    <name evidence="2" type="ORF">AMTR_s00068p00200420</name>
</gene>
<evidence type="ECO:0000256" key="1">
    <source>
        <dbReference type="SAM" id="MobiDB-lite"/>
    </source>
</evidence>
<feature type="region of interest" description="Disordered" evidence="1">
    <location>
        <begin position="157"/>
        <end position="182"/>
    </location>
</feature>
<organism evidence="2 3">
    <name type="scientific">Amborella trichopoda</name>
    <dbReference type="NCBI Taxonomy" id="13333"/>
    <lineage>
        <taxon>Eukaryota</taxon>
        <taxon>Viridiplantae</taxon>
        <taxon>Streptophyta</taxon>
        <taxon>Embryophyta</taxon>
        <taxon>Tracheophyta</taxon>
        <taxon>Spermatophyta</taxon>
        <taxon>Magnoliopsida</taxon>
        <taxon>Amborellales</taxon>
        <taxon>Amborellaceae</taxon>
        <taxon>Amborella</taxon>
    </lineage>
</organism>
<feature type="compositionally biased region" description="Polar residues" evidence="1">
    <location>
        <begin position="209"/>
        <end position="219"/>
    </location>
</feature>
<keyword evidence="3" id="KW-1185">Reference proteome</keyword>
<dbReference type="PANTHER" id="PTHR33130">
    <property type="entry name" value="PUTATIVE (DUF1639)-RELATED"/>
    <property type="match status" value="1"/>
</dbReference>
<dbReference type="eggNOG" id="ENOG502RYKY">
    <property type="taxonomic scope" value="Eukaryota"/>
</dbReference>
<reference evidence="3" key="1">
    <citation type="journal article" date="2013" name="Science">
        <title>The Amborella genome and the evolution of flowering plants.</title>
        <authorList>
            <consortium name="Amborella Genome Project"/>
        </authorList>
    </citation>
    <scope>NUCLEOTIDE SEQUENCE [LARGE SCALE GENOMIC DNA]</scope>
</reference>
<dbReference type="PANTHER" id="PTHR33130:SF33">
    <property type="entry name" value="PUTATIVE (DUF1639)-RELATED"/>
    <property type="match status" value="1"/>
</dbReference>
<dbReference type="Proteomes" id="UP000017836">
    <property type="component" value="Unassembled WGS sequence"/>
</dbReference>
<feature type="compositionally biased region" description="Polar residues" evidence="1">
    <location>
        <begin position="161"/>
        <end position="177"/>
    </location>
</feature>
<dbReference type="HOGENOM" id="CLU_032705_0_0_1"/>
<feature type="compositionally biased region" description="Low complexity" evidence="1">
    <location>
        <begin position="253"/>
        <end position="270"/>
    </location>
</feature>
<dbReference type="InterPro" id="IPR012438">
    <property type="entry name" value="DUF1639"/>
</dbReference>
<dbReference type="EMBL" id="KI392059">
    <property type="protein sequence ID" value="ERN20537.1"/>
    <property type="molecule type" value="Genomic_DNA"/>
</dbReference>
<proteinExistence type="predicted"/>
<protein>
    <recommendedName>
        <fullName evidence="4">DUF1639 domain-containing protein</fullName>
    </recommendedName>
</protein>
<dbReference type="Pfam" id="PF07797">
    <property type="entry name" value="DUF1639"/>
    <property type="match status" value="1"/>
</dbReference>
<feature type="compositionally biased region" description="Basic and acidic residues" evidence="1">
    <location>
        <begin position="228"/>
        <end position="239"/>
    </location>
</feature>
<dbReference type="Gramene" id="ERN20537">
    <property type="protein sequence ID" value="ERN20537"/>
    <property type="gene ID" value="AMTR_s00068p00200420"/>
</dbReference>